<feature type="domain" description="Isochorismatase-like" evidence="1">
    <location>
        <begin position="8"/>
        <end position="161"/>
    </location>
</feature>
<comment type="caution">
    <text evidence="2">The sequence shown here is derived from an EMBL/GenBank/DDBJ whole genome shotgun (WGS) entry which is preliminary data.</text>
</comment>
<dbReference type="InterPro" id="IPR000868">
    <property type="entry name" value="Isochorismatase-like_dom"/>
</dbReference>
<dbReference type="InterPro" id="IPR050993">
    <property type="entry name" value="Isochorismatase_domain"/>
</dbReference>
<dbReference type="PANTHER" id="PTHR14119:SF3">
    <property type="entry name" value="ISOCHORISMATASE DOMAIN-CONTAINING PROTEIN 2"/>
    <property type="match status" value="1"/>
</dbReference>
<dbReference type="OrthoDB" id="9796958at2"/>
<protein>
    <submittedName>
        <fullName evidence="2">Isochorismatase family protein</fullName>
    </submittedName>
</protein>
<dbReference type="SUPFAM" id="SSF52499">
    <property type="entry name" value="Isochorismatase-like hydrolases"/>
    <property type="match status" value="1"/>
</dbReference>
<dbReference type="Proteomes" id="UP000277007">
    <property type="component" value="Unassembled WGS sequence"/>
</dbReference>
<dbReference type="InterPro" id="IPR036380">
    <property type="entry name" value="Isochorismatase-like_sf"/>
</dbReference>
<sequence length="184" mass="19290">MILRAEESVLVVVDVQDRLLPAIHDSARVLRTVTTLLTGAGLLGVPVIVTEQYPKGLGGTVESVRAALPAGTPTIEKITFACTGEPAFNAALDALAALGRRQIVVCGTEAHVCVLQTVLGLRQAGRSPWLVGDAVSSRTPENHAAAIARMSAAGVPVVTTEMALFEWMERAGTPQFKAVSALVR</sequence>
<evidence type="ECO:0000313" key="2">
    <source>
        <dbReference type="EMBL" id="RTR24352.1"/>
    </source>
</evidence>
<dbReference type="RefSeq" id="WP_126611218.1">
    <property type="nucleotide sequence ID" value="NZ_JBHUCY010000008.1"/>
</dbReference>
<keyword evidence="3" id="KW-1185">Reference proteome</keyword>
<dbReference type="PANTHER" id="PTHR14119">
    <property type="entry name" value="HYDROLASE"/>
    <property type="match status" value="1"/>
</dbReference>
<evidence type="ECO:0000313" key="3">
    <source>
        <dbReference type="Proteomes" id="UP000277007"/>
    </source>
</evidence>
<organism evidence="2 3">
    <name type="scientific">Azospirillum griseum</name>
    <dbReference type="NCBI Taxonomy" id="2496639"/>
    <lineage>
        <taxon>Bacteria</taxon>
        <taxon>Pseudomonadati</taxon>
        <taxon>Pseudomonadota</taxon>
        <taxon>Alphaproteobacteria</taxon>
        <taxon>Rhodospirillales</taxon>
        <taxon>Azospirillaceae</taxon>
        <taxon>Azospirillum</taxon>
    </lineage>
</organism>
<reference evidence="2 3" key="1">
    <citation type="submission" date="2018-12" db="EMBL/GenBank/DDBJ databases">
        <authorList>
            <person name="Yang Y."/>
        </authorList>
    </citation>
    <scope>NUCLEOTIDE SEQUENCE [LARGE SCALE GENOMIC DNA]</scope>
    <source>
        <strain evidence="2 3">L-25-5w-1</strain>
    </source>
</reference>
<evidence type="ECO:0000259" key="1">
    <source>
        <dbReference type="Pfam" id="PF00857"/>
    </source>
</evidence>
<dbReference type="AlphaFoldDB" id="A0A3S0I471"/>
<accession>A0A3S0I471</accession>
<dbReference type="Gene3D" id="3.40.50.850">
    <property type="entry name" value="Isochorismatase-like"/>
    <property type="match status" value="1"/>
</dbReference>
<proteinExistence type="predicted"/>
<dbReference type="EMBL" id="RXMA01000001">
    <property type="protein sequence ID" value="RTR24352.1"/>
    <property type="molecule type" value="Genomic_DNA"/>
</dbReference>
<gene>
    <name evidence="2" type="ORF">EJ903_00820</name>
</gene>
<name>A0A3S0I471_9PROT</name>
<dbReference type="Pfam" id="PF00857">
    <property type="entry name" value="Isochorismatase"/>
    <property type="match status" value="1"/>
</dbReference>